<dbReference type="InParanoid" id="G8Y5G2"/>
<dbReference type="FunCoup" id="G8Y5G2">
    <property type="interactions" value="1552"/>
</dbReference>
<keyword evidence="4 9" id="KW-0732">Signal</keyword>
<protein>
    <submittedName>
        <fullName evidence="12">Piso0_004432 protein</fullName>
    </submittedName>
</protein>
<keyword evidence="6" id="KW-0472">Membrane</keyword>
<dbReference type="EMBL" id="FO082048">
    <property type="protein sequence ID" value="CCE84873.1"/>
    <property type="molecule type" value="Genomic_DNA"/>
</dbReference>
<evidence type="ECO:0000256" key="1">
    <source>
        <dbReference type="ARBA" id="ARBA00004479"/>
    </source>
</evidence>
<dbReference type="SUPFAM" id="SSF101576">
    <property type="entry name" value="Supernatant protein factor (SPF), C-terminal domain"/>
    <property type="match status" value="1"/>
</dbReference>
<dbReference type="PROSITE" id="PS50866">
    <property type="entry name" value="GOLD"/>
    <property type="match status" value="1"/>
</dbReference>
<keyword evidence="5" id="KW-1133">Transmembrane helix</keyword>
<dbReference type="Proteomes" id="UP000005222">
    <property type="component" value="Chromosome L"/>
</dbReference>
<dbReference type="SMART" id="SM01190">
    <property type="entry name" value="EMP24_GP25L"/>
    <property type="match status" value="1"/>
</dbReference>
<evidence type="ECO:0000256" key="2">
    <source>
        <dbReference type="ARBA" id="ARBA00007104"/>
    </source>
</evidence>
<feature type="signal peptide" evidence="9">
    <location>
        <begin position="1"/>
        <end position="20"/>
    </location>
</feature>
<feature type="chain" id="PRO_5007664928" evidence="9">
    <location>
        <begin position="21"/>
        <end position="202"/>
    </location>
</feature>
<keyword evidence="13" id="KW-1185">Reference proteome</keyword>
<evidence type="ECO:0000256" key="4">
    <source>
        <dbReference type="ARBA" id="ARBA00022729"/>
    </source>
</evidence>
<keyword evidence="3 8" id="KW-0812">Transmembrane</keyword>
<evidence type="ECO:0000259" key="10">
    <source>
        <dbReference type="PROSITE" id="PS50866"/>
    </source>
</evidence>
<dbReference type="OrthoDB" id="62956at2759"/>
<dbReference type="InterPro" id="IPR015720">
    <property type="entry name" value="Emp24-like"/>
</dbReference>
<dbReference type="GO" id="GO:0012505">
    <property type="term" value="C:endomembrane system"/>
    <property type="evidence" value="ECO:0007669"/>
    <property type="project" value="UniProtKB-SubCell"/>
</dbReference>
<sequence length="202" mass="23377">MRLVSVSVYILTVFTALIQAHTVLLAPYGKQCFFENLKKNDELAISYQVGSRNPDNSEQYRADFHIISPSGQILVKRIDIDHGDEQIKADTNGKYQYCFSNERSSRVDLDVSFNIHGVVYIDVNDPKSDSLDYAIHRLSQLTSDVKAEQSYLVIRERTHRNTAESTNSRVKWWSLFQIVVVVLNSLFQIYYLRRFFEVKSVV</sequence>
<reference evidence="12" key="1">
    <citation type="submission" date="2011-10" db="EMBL/GenBank/DDBJ databases">
        <authorList>
            <person name="Genoscope - CEA"/>
        </authorList>
    </citation>
    <scope>NUCLEOTIDE SEQUENCE</scope>
</reference>
<dbReference type="GO" id="GO:0016020">
    <property type="term" value="C:membrane"/>
    <property type="evidence" value="ECO:0007669"/>
    <property type="project" value="UniProtKB-SubCell"/>
</dbReference>
<reference evidence="13" key="2">
    <citation type="journal article" date="2012" name="G3 (Bethesda)">
        <title>Pichia sorbitophila, an interspecies yeast hybrid reveals early steps of genome resolution following polyploidization.</title>
        <authorList>
            <person name="Leh Louis V."/>
            <person name="Despons L."/>
            <person name="Friedrich A."/>
            <person name="Martin T."/>
            <person name="Durrens P."/>
            <person name="Casaregola S."/>
            <person name="Neuveglise C."/>
            <person name="Fairhead C."/>
            <person name="Marck C."/>
            <person name="Cruz J.A."/>
            <person name="Straub M.L."/>
            <person name="Kugler V."/>
            <person name="Sacerdot C."/>
            <person name="Uzunov Z."/>
            <person name="Thierry A."/>
            <person name="Weiss S."/>
            <person name="Bleykasten C."/>
            <person name="De Montigny J."/>
            <person name="Jacques N."/>
            <person name="Jung P."/>
            <person name="Lemaire M."/>
            <person name="Mallet S."/>
            <person name="Morel G."/>
            <person name="Richard G.F."/>
            <person name="Sarkar A."/>
            <person name="Savel G."/>
            <person name="Schacherer J."/>
            <person name="Seret M.L."/>
            <person name="Talla E."/>
            <person name="Samson G."/>
            <person name="Jubin C."/>
            <person name="Poulain J."/>
            <person name="Vacherie B."/>
            <person name="Barbe V."/>
            <person name="Pelletier E."/>
            <person name="Sherman D.J."/>
            <person name="Westhof E."/>
            <person name="Weissenbach J."/>
            <person name="Baret P.V."/>
            <person name="Wincker P."/>
            <person name="Gaillardin C."/>
            <person name="Dujon B."/>
            <person name="Souciet J.L."/>
        </authorList>
    </citation>
    <scope>NUCLEOTIDE SEQUENCE [LARGE SCALE GENOMIC DNA]</scope>
    <source>
        <strain evidence="13">ATCC MYA-4447 / BCRC 22081 / CBS 7064 / NBRC 10061 / NRRL Y-12695</strain>
    </source>
</reference>
<gene>
    <name evidence="12" type="primary">Piso0_004432</name>
    <name evidence="11" type="ORF">GNLVRS01_PISO0K16752g</name>
    <name evidence="12" type="ORF">GNLVRS01_PISO0L16753g</name>
</gene>
<dbReference type="InterPro" id="IPR036598">
    <property type="entry name" value="GOLD_dom_sf"/>
</dbReference>
<name>G8Y5G2_PICSO</name>
<dbReference type="Proteomes" id="UP000005222">
    <property type="component" value="Chromosome K"/>
</dbReference>
<evidence type="ECO:0000313" key="11">
    <source>
        <dbReference type="EMBL" id="CCE83842.1"/>
    </source>
</evidence>
<proteinExistence type="inferred from homology"/>
<evidence type="ECO:0000256" key="6">
    <source>
        <dbReference type="ARBA" id="ARBA00023136"/>
    </source>
</evidence>
<organism evidence="12 13">
    <name type="scientific">Pichia sorbitophila (strain ATCC MYA-4447 / BCRC 22081 / CBS 7064 / NBRC 10061 / NRRL Y-12695)</name>
    <name type="common">Hybrid yeast</name>
    <dbReference type="NCBI Taxonomy" id="559304"/>
    <lineage>
        <taxon>Eukaryota</taxon>
        <taxon>Fungi</taxon>
        <taxon>Dikarya</taxon>
        <taxon>Ascomycota</taxon>
        <taxon>Saccharomycotina</taxon>
        <taxon>Pichiomycetes</taxon>
        <taxon>Debaryomycetaceae</taxon>
        <taxon>Millerozyma</taxon>
    </lineage>
</organism>
<evidence type="ECO:0000313" key="13">
    <source>
        <dbReference type="Proteomes" id="UP000005222"/>
    </source>
</evidence>
<dbReference type="HOGENOM" id="CLU_066963_4_0_1"/>
<comment type="subcellular location">
    <subcellularLocation>
        <location evidence="7">Endomembrane system</location>
        <topology evidence="7">Single-pass membrane protein</topology>
    </subcellularLocation>
    <subcellularLocation>
        <location evidence="1 8">Membrane</location>
        <topology evidence="1 8">Single-pass type I membrane protein</topology>
    </subcellularLocation>
</comment>
<dbReference type="STRING" id="559304.G8Y5G2"/>
<evidence type="ECO:0000256" key="8">
    <source>
        <dbReference type="RuleBase" id="RU003827"/>
    </source>
</evidence>
<dbReference type="eggNOG" id="KOG1692">
    <property type="taxonomic scope" value="Eukaryota"/>
</dbReference>
<evidence type="ECO:0000256" key="3">
    <source>
        <dbReference type="ARBA" id="ARBA00022692"/>
    </source>
</evidence>
<evidence type="ECO:0000256" key="7">
    <source>
        <dbReference type="ARBA" id="ARBA00037847"/>
    </source>
</evidence>
<dbReference type="AlphaFoldDB" id="G8Y5G2"/>
<dbReference type="Pfam" id="PF01105">
    <property type="entry name" value="EMP24_GP25L"/>
    <property type="match status" value="1"/>
</dbReference>
<evidence type="ECO:0000256" key="5">
    <source>
        <dbReference type="ARBA" id="ARBA00022989"/>
    </source>
</evidence>
<accession>G8Y5G2</accession>
<evidence type="ECO:0000313" key="12">
    <source>
        <dbReference type="EMBL" id="CCE84873.1"/>
    </source>
</evidence>
<feature type="domain" description="GOLD" evidence="10">
    <location>
        <begin position="30"/>
        <end position="117"/>
    </location>
</feature>
<comment type="similarity">
    <text evidence="2 8">Belongs to the EMP24/GP25L family.</text>
</comment>
<dbReference type="EMBL" id="FO082049">
    <property type="protein sequence ID" value="CCE83842.1"/>
    <property type="molecule type" value="Genomic_DNA"/>
</dbReference>
<dbReference type="PANTHER" id="PTHR22811">
    <property type="entry name" value="TRANSMEMBRANE EMP24 DOMAIN-CONTAINING PROTEIN"/>
    <property type="match status" value="1"/>
</dbReference>
<evidence type="ECO:0000256" key="9">
    <source>
        <dbReference type="SAM" id="SignalP"/>
    </source>
</evidence>
<dbReference type="InterPro" id="IPR009038">
    <property type="entry name" value="GOLD_dom"/>
</dbReference>